<dbReference type="InterPro" id="IPR005225">
    <property type="entry name" value="Small_GTP-bd"/>
</dbReference>
<evidence type="ECO:0000256" key="1">
    <source>
        <dbReference type="ARBA" id="ARBA00001946"/>
    </source>
</evidence>
<dbReference type="HAMAP" id="MF_00321">
    <property type="entry name" value="GTPase_EngB"/>
    <property type="match status" value="1"/>
</dbReference>
<evidence type="ECO:0000313" key="13">
    <source>
        <dbReference type="EMBL" id="NMP21255.1"/>
    </source>
</evidence>
<name>A0A7Y0L2M3_9FIRM</name>
<dbReference type="GO" id="GO:0005525">
    <property type="term" value="F:GTP binding"/>
    <property type="evidence" value="ECO:0007669"/>
    <property type="project" value="UniProtKB-UniRule"/>
</dbReference>
<keyword evidence="3 10" id="KW-0132">Cell division</keyword>
<dbReference type="PANTHER" id="PTHR11649">
    <property type="entry name" value="MSS1/TRME-RELATED GTP-BINDING PROTEIN"/>
    <property type="match status" value="1"/>
</dbReference>
<keyword evidence="6" id="KW-0460">Magnesium</keyword>
<protein>
    <recommendedName>
        <fullName evidence="10">Probable GTP-binding protein EngB</fullName>
    </recommendedName>
</protein>
<evidence type="ECO:0000259" key="12">
    <source>
        <dbReference type="PROSITE" id="PS51706"/>
    </source>
</evidence>
<dbReference type="PANTHER" id="PTHR11649:SF13">
    <property type="entry name" value="ENGB-TYPE G DOMAIN-CONTAINING PROTEIN"/>
    <property type="match status" value="1"/>
</dbReference>
<dbReference type="InterPro" id="IPR019987">
    <property type="entry name" value="GTP-bd_ribosome_bio_YsxC"/>
</dbReference>
<evidence type="ECO:0000313" key="14">
    <source>
        <dbReference type="Proteomes" id="UP000533476"/>
    </source>
</evidence>
<evidence type="ECO:0000256" key="10">
    <source>
        <dbReference type="HAMAP-Rule" id="MF_00321"/>
    </source>
</evidence>
<gene>
    <name evidence="13" type="primary">ysxC</name>
    <name evidence="10" type="synonym">engB</name>
    <name evidence="13" type="ORF">HIJ39_02620</name>
</gene>
<comment type="function">
    <text evidence="10">Necessary for normal cell division and for the maintenance of normal septation.</text>
</comment>
<evidence type="ECO:0000256" key="2">
    <source>
        <dbReference type="ARBA" id="ARBA00009638"/>
    </source>
</evidence>
<dbReference type="GO" id="GO:0000917">
    <property type="term" value="P:division septum assembly"/>
    <property type="evidence" value="ECO:0007669"/>
    <property type="project" value="UniProtKB-KW"/>
</dbReference>
<proteinExistence type="inferred from homology"/>
<dbReference type="SUPFAM" id="SSF52540">
    <property type="entry name" value="P-loop containing nucleoside triphosphate hydrolases"/>
    <property type="match status" value="1"/>
</dbReference>
<dbReference type="RefSeq" id="WP_169096411.1">
    <property type="nucleotide sequence ID" value="NZ_JABBVZ010000005.1"/>
</dbReference>
<dbReference type="InterPro" id="IPR030393">
    <property type="entry name" value="G_ENGB_dom"/>
</dbReference>
<comment type="similarity">
    <text evidence="2 10">Belongs to the TRAFAC class TrmE-Era-EngA-EngB-Septin-like GTPase superfamily. EngB GTPase family.</text>
</comment>
<comment type="cofactor">
    <cofactor evidence="1">
        <name>Mg(2+)</name>
        <dbReference type="ChEBI" id="CHEBI:18420"/>
    </cofactor>
</comment>
<sequence>MAKKKAAHSQPARGQHVASALDQSEMPTSGLPEVAFMGRSNAGKSSLINALVKAKVAHTSSTPGRTQRINFFQMPGWYIVDLPGFGYAKVSKAEREAFGQAVDQYLIGRQPLVAAVLIQDVRRDPEEEEAMLVHWAADRNILLVVAASKMDRLNRREQEERRQRLESIYGRPVFLISNRTGEGLDQVREALRGLGLSV</sequence>
<organism evidence="13 14">
    <name type="scientific">Sulfobacillus harzensis</name>
    <dbReference type="NCBI Taxonomy" id="2729629"/>
    <lineage>
        <taxon>Bacteria</taxon>
        <taxon>Bacillati</taxon>
        <taxon>Bacillota</taxon>
        <taxon>Clostridia</taxon>
        <taxon>Eubacteriales</taxon>
        <taxon>Clostridiales Family XVII. Incertae Sedis</taxon>
        <taxon>Sulfobacillus</taxon>
    </lineage>
</organism>
<evidence type="ECO:0000256" key="7">
    <source>
        <dbReference type="ARBA" id="ARBA00023134"/>
    </source>
</evidence>
<keyword evidence="8 10" id="KW-0717">Septation</keyword>
<keyword evidence="7 10" id="KW-0342">GTP-binding</keyword>
<dbReference type="PROSITE" id="PS51706">
    <property type="entry name" value="G_ENGB"/>
    <property type="match status" value="1"/>
</dbReference>
<dbReference type="InterPro" id="IPR006073">
    <property type="entry name" value="GTP-bd"/>
</dbReference>
<evidence type="ECO:0000256" key="4">
    <source>
        <dbReference type="ARBA" id="ARBA00022723"/>
    </source>
</evidence>
<evidence type="ECO:0000256" key="5">
    <source>
        <dbReference type="ARBA" id="ARBA00022741"/>
    </source>
</evidence>
<evidence type="ECO:0000256" key="11">
    <source>
        <dbReference type="SAM" id="MobiDB-lite"/>
    </source>
</evidence>
<keyword evidence="5 10" id="KW-0547">Nucleotide-binding</keyword>
<feature type="region of interest" description="Disordered" evidence="11">
    <location>
        <begin position="1"/>
        <end position="25"/>
    </location>
</feature>
<dbReference type="AlphaFoldDB" id="A0A7Y0L2M3"/>
<dbReference type="Proteomes" id="UP000533476">
    <property type="component" value="Unassembled WGS sequence"/>
</dbReference>
<dbReference type="GO" id="GO:0046872">
    <property type="term" value="F:metal ion binding"/>
    <property type="evidence" value="ECO:0007669"/>
    <property type="project" value="UniProtKB-KW"/>
</dbReference>
<dbReference type="CDD" id="cd01876">
    <property type="entry name" value="YihA_EngB"/>
    <property type="match status" value="1"/>
</dbReference>
<reference evidence="13 14" key="1">
    <citation type="submission" date="2020-04" db="EMBL/GenBank/DDBJ databases">
        <authorList>
            <person name="Zhang R."/>
            <person name="Schippers A."/>
        </authorList>
    </citation>
    <scope>NUCLEOTIDE SEQUENCE [LARGE SCALE GENOMIC DNA]</scope>
    <source>
        <strain evidence="13 14">DSM 109850</strain>
    </source>
</reference>
<dbReference type="InterPro" id="IPR027417">
    <property type="entry name" value="P-loop_NTPase"/>
</dbReference>
<dbReference type="GO" id="GO:0005829">
    <property type="term" value="C:cytosol"/>
    <property type="evidence" value="ECO:0007669"/>
    <property type="project" value="TreeGrafter"/>
</dbReference>
<keyword evidence="9 10" id="KW-0131">Cell cycle</keyword>
<evidence type="ECO:0000256" key="9">
    <source>
        <dbReference type="ARBA" id="ARBA00023306"/>
    </source>
</evidence>
<dbReference type="Pfam" id="PF01926">
    <property type="entry name" value="MMR_HSR1"/>
    <property type="match status" value="1"/>
</dbReference>
<feature type="domain" description="EngB-type G" evidence="12">
    <location>
        <begin position="30"/>
        <end position="197"/>
    </location>
</feature>
<evidence type="ECO:0000256" key="6">
    <source>
        <dbReference type="ARBA" id="ARBA00022842"/>
    </source>
</evidence>
<keyword evidence="4" id="KW-0479">Metal-binding</keyword>
<accession>A0A7Y0L2M3</accession>
<dbReference type="NCBIfam" id="TIGR03598">
    <property type="entry name" value="GTPase_YsxC"/>
    <property type="match status" value="1"/>
</dbReference>
<evidence type="ECO:0000256" key="8">
    <source>
        <dbReference type="ARBA" id="ARBA00023210"/>
    </source>
</evidence>
<dbReference type="NCBIfam" id="TIGR00231">
    <property type="entry name" value="small_GTP"/>
    <property type="match status" value="1"/>
</dbReference>
<keyword evidence="14" id="KW-1185">Reference proteome</keyword>
<evidence type="ECO:0000256" key="3">
    <source>
        <dbReference type="ARBA" id="ARBA00022618"/>
    </source>
</evidence>
<dbReference type="Gene3D" id="3.40.50.300">
    <property type="entry name" value="P-loop containing nucleotide triphosphate hydrolases"/>
    <property type="match status" value="1"/>
</dbReference>
<comment type="caution">
    <text evidence="13">The sequence shown here is derived from an EMBL/GenBank/DDBJ whole genome shotgun (WGS) entry which is preliminary data.</text>
</comment>
<dbReference type="EMBL" id="JABBVZ010000005">
    <property type="protein sequence ID" value="NMP21255.1"/>
    <property type="molecule type" value="Genomic_DNA"/>
</dbReference>